<protein>
    <recommendedName>
        <fullName evidence="1">Dual OB-containing domain-containing protein</fullName>
    </recommendedName>
</protein>
<dbReference type="Pfam" id="PF22557">
    <property type="entry name" value="DuOB"/>
    <property type="match status" value="1"/>
</dbReference>
<dbReference type="AlphaFoldDB" id="A0A7W2JJJ0"/>
<proteinExistence type="predicted"/>
<reference evidence="2 3" key="1">
    <citation type="submission" date="2020-07" db="EMBL/GenBank/DDBJ databases">
        <title>Diversity of carbapenemase encoding genes among Pseudomonas putida group clinical isolates in a tertiary Brazilian hospital.</title>
        <authorList>
            <person name="Alberto-Lei F."/>
            <person name="Nodari C.S."/>
            <person name="Streling A.P."/>
            <person name="Paulino J.T."/>
            <person name="Bessa-Neto F.O."/>
            <person name="Cayo R."/>
            <person name="Gales A.C."/>
        </authorList>
    </citation>
    <scope>NUCLEOTIDE SEQUENCE [LARGE SCALE GENOMIC DNA]</scope>
    <source>
        <strain evidence="2 3">14535</strain>
    </source>
</reference>
<dbReference type="EMBL" id="JACGCU010000020">
    <property type="protein sequence ID" value="MBA6060176.1"/>
    <property type="molecule type" value="Genomic_DNA"/>
</dbReference>
<accession>A0A7W2JJJ0</accession>
<dbReference type="InterPro" id="IPR054335">
    <property type="entry name" value="DuOB_dom"/>
</dbReference>
<dbReference type="Proteomes" id="UP000556620">
    <property type="component" value="Unassembled WGS sequence"/>
</dbReference>
<sequence>MKGIFVMPPYQHQFVCLATSKKPGGRCIAGKTWGGQNHGNWIRPVSNRDHDSVSDLERRYANGNYACLLDLTTSTFSGAQNHRYQIENHVICHPPQWSSARRLLLDEIAEFEDRPEQLWDLTHHSRCGVNDRVPPDLLNAQRQTLFLIRPERISVTVSAESADWGDPRLKVRASFTYGGQPYAFKVTDDVAEGHFLRLGSGTHHPQGITYFTVSLGDIDPNTGYAYKLVAGIL</sequence>
<dbReference type="RefSeq" id="WP_143516706.1">
    <property type="nucleotide sequence ID" value="NZ_JACGCU010000020.1"/>
</dbReference>
<evidence type="ECO:0000313" key="3">
    <source>
        <dbReference type="Proteomes" id="UP000556620"/>
    </source>
</evidence>
<gene>
    <name evidence="2" type="ORF">H4C44_13445</name>
</gene>
<comment type="caution">
    <text evidence="2">The sequence shown here is derived from an EMBL/GenBank/DDBJ whole genome shotgun (WGS) entry which is preliminary data.</text>
</comment>
<feature type="domain" description="Dual OB-containing" evidence="1">
    <location>
        <begin position="13"/>
        <end position="232"/>
    </location>
</feature>
<evidence type="ECO:0000313" key="2">
    <source>
        <dbReference type="EMBL" id="MBA6060176.1"/>
    </source>
</evidence>
<name>A0A7W2JJJ0_9PSED</name>
<organism evidence="2 3">
    <name type="scientific">Pseudomonas juntendi</name>
    <dbReference type="NCBI Taxonomy" id="2666183"/>
    <lineage>
        <taxon>Bacteria</taxon>
        <taxon>Pseudomonadati</taxon>
        <taxon>Pseudomonadota</taxon>
        <taxon>Gammaproteobacteria</taxon>
        <taxon>Pseudomonadales</taxon>
        <taxon>Pseudomonadaceae</taxon>
        <taxon>Pseudomonas</taxon>
    </lineage>
</organism>
<evidence type="ECO:0000259" key="1">
    <source>
        <dbReference type="Pfam" id="PF22557"/>
    </source>
</evidence>